<dbReference type="Gene3D" id="1.25.40.10">
    <property type="entry name" value="Tetratricopeptide repeat domain"/>
    <property type="match status" value="1"/>
</dbReference>
<evidence type="ECO:0000256" key="1">
    <source>
        <dbReference type="SAM" id="MobiDB-lite"/>
    </source>
</evidence>
<dbReference type="KEGG" id="tcd:AAIA72_14325"/>
<dbReference type="InterPro" id="IPR011990">
    <property type="entry name" value="TPR-like_helical_dom_sf"/>
</dbReference>
<dbReference type="EMBL" id="CP154858">
    <property type="protein sequence ID" value="XDT71956.1"/>
    <property type="molecule type" value="Genomic_DNA"/>
</dbReference>
<feature type="transmembrane region" description="Helical" evidence="2">
    <location>
        <begin position="38"/>
        <end position="59"/>
    </location>
</feature>
<reference evidence="3" key="1">
    <citation type="submission" date="2024-05" db="EMBL/GenBank/DDBJ databases">
        <title>Genome sequencing of novel strain.</title>
        <authorList>
            <person name="Ganbat D."/>
            <person name="Ganbat S."/>
            <person name="Lee S.-J."/>
        </authorList>
    </citation>
    <scope>NUCLEOTIDE SEQUENCE</scope>
    <source>
        <strain evidence="3">SMD15-11</strain>
    </source>
</reference>
<keyword evidence="2" id="KW-0812">Transmembrane</keyword>
<organism evidence="3">
    <name type="scientific">Thermohahella caldifontis</name>
    <dbReference type="NCBI Taxonomy" id="3142973"/>
    <lineage>
        <taxon>Bacteria</taxon>
        <taxon>Pseudomonadati</taxon>
        <taxon>Pseudomonadota</taxon>
        <taxon>Gammaproteobacteria</taxon>
        <taxon>Oceanospirillales</taxon>
        <taxon>Hahellaceae</taxon>
        <taxon>Thermohahella</taxon>
    </lineage>
</organism>
<gene>
    <name evidence="3" type="ORF">AAIA72_14325</name>
</gene>
<name>A0AB39UW27_9GAMM</name>
<sequence length="379" mass="40151">MSLLNDVLKDLDQRQSGRQSVPAGLRSAGTKGSYRTRWLPGVVALVCLVGVIAAIWWWGQDEGTAVAPVVGAVPQPSAVPAMQQATPSAEVQAPASGTVHADVVQGGGPSEAPSDMRQASARQMASENKTAPENKTMPAEPKVADSPRQAANRVAAVPVKEKRSVTHEAVPHDEAGGSADTRSQAGQVAEEAVATPSGTAGNLAGGDEDVSRPAPRMTKAAARSPEQEALEILTRAQRVADPAQKRRILAAGLARLPEQVALREALARSWMSEQALDRALAVIQAHPKRPLPSPLLGLQAWIQQQTGQIAESVASYADLIRLEPENPRWWGGLAIGLEQLGQAERARQAWSKVVELPGADTRLLNWARQRLAALQRGAS</sequence>
<dbReference type="SUPFAM" id="SSF48452">
    <property type="entry name" value="TPR-like"/>
    <property type="match status" value="1"/>
</dbReference>
<accession>A0AB39UW27</accession>
<feature type="compositionally biased region" description="Basic and acidic residues" evidence="1">
    <location>
        <begin position="159"/>
        <end position="175"/>
    </location>
</feature>
<evidence type="ECO:0000256" key="2">
    <source>
        <dbReference type="SAM" id="Phobius"/>
    </source>
</evidence>
<feature type="region of interest" description="Disordered" evidence="1">
    <location>
        <begin position="104"/>
        <end position="226"/>
    </location>
</feature>
<evidence type="ECO:0000313" key="3">
    <source>
        <dbReference type="EMBL" id="XDT71956.1"/>
    </source>
</evidence>
<protein>
    <recommendedName>
        <fullName evidence="4">Tetratricopeptide repeat protein</fullName>
    </recommendedName>
</protein>
<dbReference type="RefSeq" id="WP_369600977.1">
    <property type="nucleotide sequence ID" value="NZ_CP154858.1"/>
</dbReference>
<dbReference type="AlphaFoldDB" id="A0AB39UW27"/>
<keyword evidence="2" id="KW-1133">Transmembrane helix</keyword>
<evidence type="ECO:0008006" key="4">
    <source>
        <dbReference type="Google" id="ProtNLM"/>
    </source>
</evidence>
<proteinExistence type="predicted"/>
<keyword evidence="2" id="KW-0472">Membrane</keyword>
<feature type="compositionally biased region" description="Polar residues" evidence="1">
    <location>
        <begin position="120"/>
        <end position="133"/>
    </location>
</feature>